<organism evidence="1 2">
    <name type="scientific">Araneus ventricosus</name>
    <name type="common">Orbweaver spider</name>
    <name type="synonym">Epeira ventricosa</name>
    <dbReference type="NCBI Taxonomy" id="182803"/>
    <lineage>
        <taxon>Eukaryota</taxon>
        <taxon>Metazoa</taxon>
        <taxon>Ecdysozoa</taxon>
        <taxon>Arthropoda</taxon>
        <taxon>Chelicerata</taxon>
        <taxon>Arachnida</taxon>
        <taxon>Araneae</taxon>
        <taxon>Araneomorphae</taxon>
        <taxon>Entelegynae</taxon>
        <taxon>Araneoidea</taxon>
        <taxon>Araneidae</taxon>
        <taxon>Araneus</taxon>
    </lineage>
</organism>
<name>A0A4Y2ECF8_ARAVE</name>
<sequence>MAKKCLIGRYRKEFLQNSPNELLGSKANLSTENCRWCSPGNRSSKAYSLRRRVGVLMILFDHPNLPSRQGCDPKVLFWCSNIVCQSPGGRLLNHSMKKWAPDGS</sequence>
<evidence type="ECO:0000313" key="1">
    <source>
        <dbReference type="EMBL" id="GBM26601.1"/>
    </source>
</evidence>
<proteinExistence type="predicted"/>
<dbReference type="EMBL" id="BGPR01000564">
    <property type="protein sequence ID" value="GBM26601.1"/>
    <property type="molecule type" value="Genomic_DNA"/>
</dbReference>
<keyword evidence="2" id="KW-1185">Reference proteome</keyword>
<dbReference type="AlphaFoldDB" id="A0A4Y2ECF8"/>
<gene>
    <name evidence="1" type="ORF">AVEN_85208_1</name>
</gene>
<accession>A0A4Y2ECF8</accession>
<protein>
    <submittedName>
        <fullName evidence="1">Uncharacterized protein</fullName>
    </submittedName>
</protein>
<reference evidence="1 2" key="1">
    <citation type="journal article" date="2019" name="Sci. Rep.">
        <title>Orb-weaving spider Araneus ventricosus genome elucidates the spidroin gene catalogue.</title>
        <authorList>
            <person name="Kono N."/>
            <person name="Nakamura H."/>
            <person name="Ohtoshi R."/>
            <person name="Moran D.A.P."/>
            <person name="Shinohara A."/>
            <person name="Yoshida Y."/>
            <person name="Fujiwara M."/>
            <person name="Mori M."/>
            <person name="Tomita M."/>
            <person name="Arakawa K."/>
        </authorList>
    </citation>
    <scope>NUCLEOTIDE SEQUENCE [LARGE SCALE GENOMIC DNA]</scope>
</reference>
<dbReference type="Proteomes" id="UP000499080">
    <property type="component" value="Unassembled WGS sequence"/>
</dbReference>
<evidence type="ECO:0000313" key="2">
    <source>
        <dbReference type="Proteomes" id="UP000499080"/>
    </source>
</evidence>
<comment type="caution">
    <text evidence="1">The sequence shown here is derived from an EMBL/GenBank/DDBJ whole genome shotgun (WGS) entry which is preliminary data.</text>
</comment>